<name>A0A4U1L3H4_9SPHN</name>
<dbReference type="GO" id="GO:0016491">
    <property type="term" value="F:oxidoreductase activity"/>
    <property type="evidence" value="ECO:0007669"/>
    <property type="project" value="UniProtKB-KW"/>
</dbReference>
<dbReference type="SUPFAM" id="SSF51905">
    <property type="entry name" value="FAD/NAD(P)-binding domain"/>
    <property type="match status" value="1"/>
</dbReference>
<dbReference type="Proteomes" id="UP000309138">
    <property type="component" value="Unassembled WGS sequence"/>
</dbReference>
<evidence type="ECO:0000259" key="3">
    <source>
        <dbReference type="Pfam" id="PF01266"/>
    </source>
</evidence>
<keyword evidence="5" id="KW-1185">Reference proteome</keyword>
<dbReference type="OrthoDB" id="9815989at2"/>
<reference evidence="4 5" key="1">
    <citation type="submission" date="2019-04" db="EMBL/GenBank/DDBJ databases">
        <authorList>
            <person name="Yang Y."/>
            <person name="Wei D."/>
        </authorList>
    </citation>
    <scope>NUCLEOTIDE SEQUENCE [LARGE SCALE GENOMIC DNA]</scope>
    <source>
        <strain evidence="4 5">L-1-4w-11</strain>
    </source>
</reference>
<dbReference type="InterPro" id="IPR006076">
    <property type="entry name" value="FAD-dep_OxRdtase"/>
</dbReference>
<dbReference type="PROSITE" id="PS51257">
    <property type="entry name" value="PROKAR_LIPOPROTEIN"/>
    <property type="match status" value="1"/>
</dbReference>
<proteinExistence type="predicted"/>
<evidence type="ECO:0000313" key="4">
    <source>
        <dbReference type="EMBL" id="TKD50753.1"/>
    </source>
</evidence>
<keyword evidence="1" id="KW-0560">Oxidoreductase</keyword>
<evidence type="ECO:0000256" key="2">
    <source>
        <dbReference type="SAM" id="Phobius"/>
    </source>
</evidence>
<feature type="domain" description="FAD dependent oxidoreductase" evidence="3">
    <location>
        <begin position="5"/>
        <end position="366"/>
    </location>
</feature>
<feature type="transmembrane region" description="Helical" evidence="2">
    <location>
        <begin position="344"/>
        <end position="365"/>
    </location>
</feature>
<comment type="caution">
    <text evidence="4">The sequence shown here is derived from an EMBL/GenBank/DDBJ whole genome shotgun (WGS) entry which is preliminary data.</text>
</comment>
<evidence type="ECO:0000313" key="5">
    <source>
        <dbReference type="Proteomes" id="UP000309138"/>
    </source>
</evidence>
<dbReference type="PANTHER" id="PTHR13847">
    <property type="entry name" value="SARCOSINE DEHYDROGENASE-RELATED"/>
    <property type="match status" value="1"/>
</dbReference>
<keyword evidence="2" id="KW-0472">Membrane</keyword>
<dbReference type="GO" id="GO:0005737">
    <property type="term" value="C:cytoplasm"/>
    <property type="evidence" value="ECO:0007669"/>
    <property type="project" value="TreeGrafter"/>
</dbReference>
<evidence type="ECO:0000256" key="1">
    <source>
        <dbReference type="ARBA" id="ARBA00023002"/>
    </source>
</evidence>
<dbReference type="Gene3D" id="3.30.9.10">
    <property type="entry name" value="D-Amino Acid Oxidase, subunit A, domain 2"/>
    <property type="match status" value="1"/>
</dbReference>
<sequence length="394" mass="40770">MERADVAIIGGGLIGCAAAWRLAQRGARVVLLEAGEHNAGASGQNAGSLHFQLERRFLEQGEALAEQAARIATLNVLAVADWRAIECELGADLHVSMAGGLMVAETREEVALLEAKAAREAAAGLAVRLIDGDAARALAPYLAKSVIAACHLTDEGHADPRALTPALAAAARAAGAAIREGCRVEAIKTPAPGRFVLRTAAGGVTAAQLLIAAGAWSASVAAMANIHLPMVPVALQMNATERIAPAIPHLIQHVGRRLSLKQAHAGNVLIGGGWPARMAVRSDGGFDLARRPALSETSLAGNLRAAIDVVPMLARLNLIRTWTGTTAITADQLPIVGPVPRLPGLWVAGGGSAFTLGLTFARLIANAMGGERVRELDLFGPARFDHLNSFMGAA</sequence>
<protein>
    <submittedName>
        <fullName evidence="4">FAD-binding oxidoreductase</fullName>
    </submittedName>
</protein>
<dbReference type="InterPro" id="IPR036188">
    <property type="entry name" value="FAD/NAD-bd_sf"/>
</dbReference>
<dbReference type="RefSeq" id="WP_136942698.1">
    <property type="nucleotide sequence ID" value="NZ_SWKR01000002.1"/>
</dbReference>
<dbReference type="Pfam" id="PF01266">
    <property type="entry name" value="DAO"/>
    <property type="match status" value="1"/>
</dbReference>
<dbReference type="EMBL" id="SWKR01000002">
    <property type="protein sequence ID" value="TKD50753.1"/>
    <property type="molecule type" value="Genomic_DNA"/>
</dbReference>
<accession>A0A4U1L3H4</accession>
<organism evidence="4 5">
    <name type="scientific">Sphingomonas baiyangensis</name>
    <dbReference type="NCBI Taxonomy" id="2572576"/>
    <lineage>
        <taxon>Bacteria</taxon>
        <taxon>Pseudomonadati</taxon>
        <taxon>Pseudomonadota</taxon>
        <taxon>Alphaproteobacteria</taxon>
        <taxon>Sphingomonadales</taxon>
        <taxon>Sphingomonadaceae</taxon>
        <taxon>Sphingomonas</taxon>
    </lineage>
</organism>
<keyword evidence="2" id="KW-0812">Transmembrane</keyword>
<gene>
    <name evidence="4" type="ORF">FBR43_08215</name>
</gene>
<dbReference type="AlphaFoldDB" id="A0A4U1L3H4"/>
<keyword evidence="2" id="KW-1133">Transmembrane helix</keyword>
<dbReference type="Gene3D" id="3.50.50.60">
    <property type="entry name" value="FAD/NAD(P)-binding domain"/>
    <property type="match status" value="1"/>
</dbReference>